<evidence type="ECO:0000256" key="5">
    <source>
        <dbReference type="ARBA" id="ARBA00022491"/>
    </source>
</evidence>
<dbReference type="GO" id="GO:0035329">
    <property type="term" value="P:hippo signaling"/>
    <property type="evidence" value="ECO:0007669"/>
    <property type="project" value="TreeGrafter"/>
</dbReference>
<dbReference type="InterPro" id="IPR051583">
    <property type="entry name" value="YAP1"/>
</dbReference>
<evidence type="ECO:0000256" key="1">
    <source>
        <dbReference type="ARBA" id="ARBA00004123"/>
    </source>
</evidence>
<dbReference type="InterPro" id="IPR053819">
    <property type="entry name" value="TEADIR3_omega_loop"/>
</dbReference>
<dbReference type="Proteomes" id="UP000095300">
    <property type="component" value="Unassembled WGS sequence"/>
</dbReference>
<keyword evidence="11" id="KW-0804">Transcription</keyword>
<keyword evidence="5" id="KW-0678">Repressor</keyword>
<proteinExistence type="inferred from homology"/>
<dbReference type="PANTHER" id="PTHR17616">
    <property type="entry name" value="YES-ASSOCIATED PROTEIN YAP1 FAMILY MEMBER"/>
    <property type="match status" value="1"/>
</dbReference>
<organism evidence="16 17">
    <name type="scientific">Stomoxys calcitrans</name>
    <name type="common">Stable fly</name>
    <name type="synonym">Conops calcitrans</name>
    <dbReference type="NCBI Taxonomy" id="35570"/>
    <lineage>
        <taxon>Eukaryota</taxon>
        <taxon>Metazoa</taxon>
        <taxon>Ecdysozoa</taxon>
        <taxon>Arthropoda</taxon>
        <taxon>Hexapoda</taxon>
        <taxon>Insecta</taxon>
        <taxon>Pterygota</taxon>
        <taxon>Neoptera</taxon>
        <taxon>Endopterygota</taxon>
        <taxon>Diptera</taxon>
        <taxon>Brachycera</taxon>
        <taxon>Muscomorpha</taxon>
        <taxon>Muscoidea</taxon>
        <taxon>Muscidae</taxon>
        <taxon>Stomoxys</taxon>
    </lineage>
</organism>
<sequence length="499" mass="54173">MSLSKSSASDDANKCSVKTDESTSAASKSSINLVVRNYQNSDENLQALFDSVLNPSESNRPLQVPFRMRKLPNSFFTPPAASPKSPTVSHSRANSVDSAYDCGSQPNINQTSVASSLSDLQTPAAVQAQQQSTNAINTQPTAPSTTAAQAEPPRLQICHSRAHSSPASLQQTYIHGNVADDAAPPFLQQQGDRGGSSTSTSAAPGFPNNLIGYNAAAAAAGLNASNILGLSGAGASVPLQTYHMKQRSYDVISPIQLQNELGPLPPGWEQAKTNDGQIYYLNHTTKTTQWEDPRTQFKQQQALNAVSNTRATAKVNGTDNILASSNLGPLPEGWEQALTETGEVYFINHIDRTTSWNDPRLNDPRFPLLIQKELKPKTEMSWVNATDIDKDSDIFKQKSRQKSLNKPNISLHMDPFLSGDNHARQESSDSGLSLSSNSFAVNPDFITHMDNSMDCISENGSIIDNLDTTLQLNDNIIMINDVLNSPSNKPDNLEWYKLN</sequence>
<dbReference type="GO" id="GO:0045944">
    <property type="term" value="P:positive regulation of transcription by RNA polymerase II"/>
    <property type="evidence" value="ECO:0007669"/>
    <property type="project" value="TreeGrafter"/>
</dbReference>
<dbReference type="SMART" id="SM00456">
    <property type="entry name" value="WW"/>
    <property type="match status" value="2"/>
</dbReference>
<evidence type="ECO:0000313" key="16">
    <source>
        <dbReference type="EnsemblMetazoa" id="SCAU003030-PA"/>
    </source>
</evidence>
<dbReference type="PANTHER" id="PTHR17616:SF8">
    <property type="entry name" value="TRANSCRIPTIONAL COACTIVATOR YORKIE"/>
    <property type="match status" value="1"/>
</dbReference>
<dbReference type="KEGG" id="scac:106086142"/>
<dbReference type="VEuPathDB" id="VectorBase:SCAU003030"/>
<evidence type="ECO:0000256" key="14">
    <source>
        <dbReference type="SAM" id="MobiDB-lite"/>
    </source>
</evidence>
<feature type="region of interest" description="Disordered" evidence="14">
    <location>
        <begin position="1"/>
        <end position="31"/>
    </location>
</feature>
<dbReference type="AlphaFoldDB" id="A0A1I8NXU6"/>
<dbReference type="Pfam" id="PF00397">
    <property type="entry name" value="WW"/>
    <property type="match status" value="2"/>
</dbReference>
<keyword evidence="10" id="KW-0010">Activator</keyword>
<feature type="compositionally biased region" description="Polar residues" evidence="14">
    <location>
        <begin position="84"/>
        <end position="97"/>
    </location>
</feature>
<evidence type="ECO:0000256" key="8">
    <source>
        <dbReference type="ARBA" id="ARBA00022949"/>
    </source>
</evidence>
<evidence type="ECO:0000256" key="12">
    <source>
        <dbReference type="ARBA" id="ARBA00023242"/>
    </source>
</evidence>
<evidence type="ECO:0000256" key="7">
    <source>
        <dbReference type="ARBA" id="ARBA00022737"/>
    </source>
</evidence>
<dbReference type="GO" id="GO:0003713">
    <property type="term" value="F:transcription coactivator activity"/>
    <property type="evidence" value="ECO:0007669"/>
    <property type="project" value="TreeGrafter"/>
</dbReference>
<dbReference type="InterPro" id="IPR001202">
    <property type="entry name" value="WW_dom"/>
</dbReference>
<feature type="domain" description="WW" evidence="15">
    <location>
        <begin position="328"/>
        <end position="361"/>
    </location>
</feature>
<protein>
    <recommendedName>
        <fullName evidence="15">WW domain-containing protein</fullName>
    </recommendedName>
</protein>
<dbReference type="InterPro" id="IPR036020">
    <property type="entry name" value="WW_dom_sf"/>
</dbReference>
<feature type="region of interest" description="Disordered" evidence="14">
    <location>
        <begin position="182"/>
        <end position="202"/>
    </location>
</feature>
<dbReference type="GO" id="GO:0005634">
    <property type="term" value="C:nucleus"/>
    <property type="evidence" value="ECO:0007669"/>
    <property type="project" value="UniProtKB-SubCell"/>
</dbReference>
<keyword evidence="17" id="KW-1185">Reference proteome</keyword>
<feature type="region of interest" description="Disordered" evidence="14">
    <location>
        <begin position="77"/>
        <end position="100"/>
    </location>
</feature>
<feature type="compositionally biased region" description="Polar residues" evidence="14">
    <location>
        <begin position="22"/>
        <end position="31"/>
    </location>
</feature>
<keyword evidence="9" id="KW-0805">Transcription regulation</keyword>
<comment type="subcellular location">
    <subcellularLocation>
        <location evidence="2">Cell junction</location>
    </subcellularLocation>
    <subcellularLocation>
        <location evidence="3">Cytoplasm</location>
    </subcellularLocation>
    <subcellularLocation>
        <location evidence="1">Nucleus</location>
    </subcellularLocation>
</comment>
<feature type="compositionally biased region" description="Polar residues" evidence="14">
    <location>
        <begin position="127"/>
        <end position="137"/>
    </location>
</feature>
<comment type="similarity">
    <text evidence="13">Belongs to the YAP1 family.</text>
</comment>
<dbReference type="SUPFAM" id="SSF51045">
    <property type="entry name" value="WW domain"/>
    <property type="match status" value="2"/>
</dbReference>
<dbReference type="Pfam" id="PF15238">
    <property type="entry name" value="TEADIR3"/>
    <property type="match status" value="1"/>
</dbReference>
<feature type="domain" description="WW" evidence="15">
    <location>
        <begin position="262"/>
        <end position="295"/>
    </location>
</feature>
<keyword evidence="12" id="KW-0539">Nucleus</keyword>
<evidence type="ECO:0000256" key="9">
    <source>
        <dbReference type="ARBA" id="ARBA00023015"/>
    </source>
</evidence>
<dbReference type="FunFam" id="2.20.70.10:FF:000012">
    <property type="entry name" value="transcriptional coactivator YAP1 isoform X2"/>
    <property type="match status" value="1"/>
</dbReference>
<evidence type="ECO:0000256" key="13">
    <source>
        <dbReference type="ARBA" id="ARBA00038057"/>
    </source>
</evidence>
<accession>A0A1I8NXU6</accession>
<dbReference type="CDD" id="cd00201">
    <property type="entry name" value="WW"/>
    <property type="match status" value="2"/>
</dbReference>
<dbReference type="FunFam" id="2.20.70.10:FF:000019">
    <property type="entry name" value="Putative transcriptional coactivator YAP1"/>
    <property type="match status" value="1"/>
</dbReference>
<dbReference type="GO" id="GO:0070161">
    <property type="term" value="C:anchoring junction"/>
    <property type="evidence" value="ECO:0007669"/>
    <property type="project" value="UniProtKB-SubCell"/>
</dbReference>
<dbReference type="PROSITE" id="PS50020">
    <property type="entry name" value="WW_DOMAIN_2"/>
    <property type="match status" value="2"/>
</dbReference>
<gene>
    <name evidence="16" type="primary">106086142</name>
</gene>
<evidence type="ECO:0000256" key="10">
    <source>
        <dbReference type="ARBA" id="ARBA00023159"/>
    </source>
</evidence>
<evidence type="ECO:0000259" key="15">
    <source>
        <dbReference type="PROSITE" id="PS50020"/>
    </source>
</evidence>
<keyword evidence="6" id="KW-0597">Phosphoprotein</keyword>
<keyword evidence="8" id="KW-0965">Cell junction</keyword>
<evidence type="ECO:0000256" key="4">
    <source>
        <dbReference type="ARBA" id="ARBA00022490"/>
    </source>
</evidence>
<evidence type="ECO:0000313" key="17">
    <source>
        <dbReference type="Proteomes" id="UP000095300"/>
    </source>
</evidence>
<dbReference type="Gene3D" id="2.20.70.10">
    <property type="match status" value="2"/>
</dbReference>
<feature type="compositionally biased region" description="Polar residues" evidence="14">
    <location>
        <begin position="1"/>
        <end position="10"/>
    </location>
</feature>
<evidence type="ECO:0000256" key="6">
    <source>
        <dbReference type="ARBA" id="ARBA00022553"/>
    </source>
</evidence>
<name>A0A1I8NXU6_STOCA</name>
<feature type="region of interest" description="Disordered" evidence="14">
    <location>
        <begin position="398"/>
        <end position="435"/>
    </location>
</feature>
<reference evidence="16" key="1">
    <citation type="submission" date="2020-05" db="UniProtKB">
        <authorList>
            <consortium name="EnsemblMetazoa"/>
        </authorList>
    </citation>
    <scope>IDENTIFICATION</scope>
    <source>
        <strain evidence="16">USDA</strain>
    </source>
</reference>
<keyword evidence="7" id="KW-0677">Repeat</keyword>
<dbReference type="STRING" id="35570.A0A1I8NXU6"/>
<evidence type="ECO:0000256" key="3">
    <source>
        <dbReference type="ARBA" id="ARBA00004496"/>
    </source>
</evidence>
<keyword evidence="4" id="KW-0963">Cytoplasm</keyword>
<feature type="compositionally biased region" description="Basic and acidic residues" evidence="14">
    <location>
        <begin position="11"/>
        <end position="21"/>
    </location>
</feature>
<dbReference type="GO" id="GO:0005737">
    <property type="term" value="C:cytoplasm"/>
    <property type="evidence" value="ECO:0007669"/>
    <property type="project" value="UniProtKB-SubCell"/>
</dbReference>
<evidence type="ECO:0000256" key="2">
    <source>
        <dbReference type="ARBA" id="ARBA00004282"/>
    </source>
</evidence>
<dbReference type="Gene3D" id="6.20.430.10">
    <property type="match status" value="1"/>
</dbReference>
<dbReference type="OrthoDB" id="2020426at2759"/>
<evidence type="ECO:0000256" key="11">
    <source>
        <dbReference type="ARBA" id="ARBA00023163"/>
    </source>
</evidence>
<feature type="compositionally biased region" description="Low complexity" evidence="14">
    <location>
        <begin position="138"/>
        <end position="153"/>
    </location>
</feature>
<feature type="region of interest" description="Disordered" evidence="14">
    <location>
        <begin position="121"/>
        <end position="153"/>
    </location>
</feature>
<dbReference type="EnsemblMetazoa" id="SCAU003030-RA">
    <property type="protein sequence ID" value="SCAU003030-PA"/>
    <property type="gene ID" value="SCAU003030"/>
</dbReference>
<dbReference type="PROSITE" id="PS01159">
    <property type="entry name" value="WW_DOMAIN_1"/>
    <property type="match status" value="2"/>
</dbReference>